<gene>
    <name evidence="6" type="ORF">VMF7928_00023</name>
</gene>
<comment type="catalytic activity">
    <reaction evidence="3">
        <text>di-trans,octa-cis-undecaprenyl diphosphate + H2O = di-trans,octa-cis-undecaprenyl phosphate + phosphate + H(+)</text>
        <dbReference type="Rhea" id="RHEA:28094"/>
        <dbReference type="ChEBI" id="CHEBI:15377"/>
        <dbReference type="ChEBI" id="CHEBI:15378"/>
        <dbReference type="ChEBI" id="CHEBI:43474"/>
        <dbReference type="ChEBI" id="CHEBI:58405"/>
        <dbReference type="ChEBI" id="CHEBI:60392"/>
        <dbReference type="EC" id="3.6.1.27"/>
    </reaction>
</comment>
<dbReference type="CDD" id="cd01610">
    <property type="entry name" value="PAP2_like"/>
    <property type="match status" value="1"/>
</dbReference>
<feature type="transmembrane region" description="Helical" evidence="4">
    <location>
        <begin position="230"/>
        <end position="252"/>
    </location>
</feature>
<evidence type="ECO:0000259" key="5">
    <source>
        <dbReference type="SMART" id="SM00014"/>
    </source>
</evidence>
<dbReference type="PANTHER" id="PTHR14969:SF54">
    <property type="entry name" value="PHOSPHATIDYLGLYCEROPHOSPHATASE B"/>
    <property type="match status" value="1"/>
</dbReference>
<keyword evidence="7" id="KW-1185">Reference proteome</keyword>
<keyword evidence="4" id="KW-1133">Transmembrane helix</keyword>
<feature type="transmembrane region" description="Helical" evidence="4">
    <location>
        <begin position="29"/>
        <end position="49"/>
    </location>
</feature>
<proteinExistence type="predicted"/>
<feature type="transmembrane region" description="Helical" evidence="4">
    <location>
        <begin position="202"/>
        <end position="224"/>
    </location>
</feature>
<evidence type="ECO:0000256" key="1">
    <source>
        <dbReference type="ARBA" id="ARBA00012374"/>
    </source>
</evidence>
<dbReference type="SUPFAM" id="SSF48317">
    <property type="entry name" value="Acid phosphatase/Vanadium-dependent haloperoxidase"/>
    <property type="match status" value="1"/>
</dbReference>
<dbReference type="EC" id="3.6.1.27" evidence="1"/>
<dbReference type="Pfam" id="PF01569">
    <property type="entry name" value="PAP2"/>
    <property type="match status" value="1"/>
</dbReference>
<evidence type="ECO:0000313" key="6">
    <source>
        <dbReference type="EMBL" id="CAH0535863.1"/>
    </source>
</evidence>
<dbReference type="SMART" id="SM00014">
    <property type="entry name" value="acidPPc"/>
    <property type="match status" value="1"/>
</dbReference>
<sequence>MYWLVSPPDFGKHVKIIVNRLLHQKQCGFFMLLAMFVSIALIAMLTSGLDLKGPVSNFSGLFFTILTDSAGKGFVISLAVLCFMASRLGISREKLLARGVQLFIILAIGFAGKVGLKNLTESPRPYTNLLASQLVIPQPSHFYNLDKAQKIQVIESMANKVSSWRIASWLKGMNYSFPSGHTIFAAICIALFGGLFLEYKHYWFAGGVLVWAMGVEYSRIWMGMHRPADLVGSVLFISLVYLLLPTFSNVALKLSAMLPARCQLAFKKCNSK</sequence>
<dbReference type="InterPro" id="IPR036938">
    <property type="entry name" value="PAP2/HPO_sf"/>
</dbReference>
<feature type="transmembrane region" description="Helical" evidence="4">
    <location>
        <begin position="61"/>
        <end position="83"/>
    </location>
</feature>
<evidence type="ECO:0000256" key="4">
    <source>
        <dbReference type="SAM" id="Phobius"/>
    </source>
</evidence>
<accession>A0ABM8ZZC9</accession>
<evidence type="ECO:0000313" key="7">
    <source>
        <dbReference type="Proteomes" id="UP000838748"/>
    </source>
</evidence>
<name>A0ABM8ZZC9_9VIBR</name>
<reference evidence="6" key="1">
    <citation type="submission" date="2021-11" db="EMBL/GenBank/DDBJ databases">
        <authorList>
            <person name="Rodrigo-Torres L."/>
            <person name="Arahal R. D."/>
            <person name="Lucena T."/>
        </authorList>
    </citation>
    <scope>NUCLEOTIDE SEQUENCE</scope>
    <source>
        <strain evidence="6">CECT 7928</strain>
    </source>
</reference>
<feature type="transmembrane region" description="Helical" evidence="4">
    <location>
        <begin position="95"/>
        <end position="116"/>
    </location>
</feature>
<keyword evidence="4" id="KW-0812">Transmembrane</keyword>
<protein>
    <recommendedName>
        <fullName evidence="1">undecaprenyl-diphosphate phosphatase</fullName>
        <ecNumber evidence="1">3.6.1.27</ecNumber>
    </recommendedName>
    <alternativeName>
        <fullName evidence="2">Undecaprenyl pyrophosphate phosphatase</fullName>
    </alternativeName>
</protein>
<dbReference type="InterPro" id="IPR000326">
    <property type="entry name" value="PAP2/HPO"/>
</dbReference>
<feature type="domain" description="Phosphatidic acid phosphatase type 2/haloperoxidase" evidence="5">
    <location>
        <begin position="100"/>
        <end position="245"/>
    </location>
</feature>
<evidence type="ECO:0000256" key="2">
    <source>
        <dbReference type="ARBA" id="ARBA00032707"/>
    </source>
</evidence>
<organism evidence="6 7">
    <name type="scientific">Vibrio marisflavi CECT 7928</name>
    <dbReference type="NCBI Taxonomy" id="634439"/>
    <lineage>
        <taxon>Bacteria</taxon>
        <taxon>Pseudomonadati</taxon>
        <taxon>Pseudomonadota</taxon>
        <taxon>Gammaproteobacteria</taxon>
        <taxon>Vibrionales</taxon>
        <taxon>Vibrionaceae</taxon>
        <taxon>Vibrio</taxon>
    </lineage>
</organism>
<dbReference type="EMBL" id="CAKLDM010000001">
    <property type="protein sequence ID" value="CAH0535863.1"/>
    <property type="molecule type" value="Genomic_DNA"/>
</dbReference>
<dbReference type="PANTHER" id="PTHR14969">
    <property type="entry name" value="SPHINGOSINE-1-PHOSPHATE PHOSPHOHYDROLASE"/>
    <property type="match status" value="1"/>
</dbReference>
<comment type="caution">
    <text evidence="6">The sequence shown here is derived from an EMBL/GenBank/DDBJ whole genome shotgun (WGS) entry which is preliminary data.</text>
</comment>
<keyword evidence="4" id="KW-0472">Membrane</keyword>
<evidence type="ECO:0000256" key="3">
    <source>
        <dbReference type="ARBA" id="ARBA00047594"/>
    </source>
</evidence>
<dbReference type="Gene3D" id="1.20.144.10">
    <property type="entry name" value="Phosphatidic acid phosphatase type 2/haloperoxidase"/>
    <property type="match status" value="1"/>
</dbReference>
<feature type="transmembrane region" description="Helical" evidence="4">
    <location>
        <begin position="179"/>
        <end position="197"/>
    </location>
</feature>
<dbReference type="Proteomes" id="UP000838748">
    <property type="component" value="Unassembled WGS sequence"/>
</dbReference>